<name>A0A6A6N2B3_HEVBR</name>
<dbReference type="InterPro" id="IPR057135">
    <property type="entry name" value="At4g27190-like_LRR"/>
</dbReference>
<dbReference type="SMART" id="SM00369">
    <property type="entry name" value="LRR_TYP"/>
    <property type="match status" value="3"/>
</dbReference>
<dbReference type="Gene3D" id="3.80.10.10">
    <property type="entry name" value="Ribonuclease Inhibitor"/>
    <property type="match status" value="3"/>
</dbReference>
<keyword evidence="6" id="KW-1185">Reference proteome</keyword>
<dbReference type="InterPro" id="IPR032675">
    <property type="entry name" value="LRR_dom_sf"/>
</dbReference>
<evidence type="ECO:0000256" key="2">
    <source>
        <dbReference type="ARBA" id="ARBA00022737"/>
    </source>
</evidence>
<reference evidence="5 6" key="1">
    <citation type="journal article" date="2020" name="Mol. Plant">
        <title>The Chromosome-Based Rubber Tree Genome Provides New Insights into Spurge Genome Evolution and Rubber Biosynthesis.</title>
        <authorList>
            <person name="Liu J."/>
            <person name="Shi C."/>
            <person name="Shi C.C."/>
            <person name="Li W."/>
            <person name="Zhang Q.J."/>
            <person name="Zhang Y."/>
            <person name="Li K."/>
            <person name="Lu H.F."/>
            <person name="Shi C."/>
            <person name="Zhu S.T."/>
            <person name="Xiao Z.Y."/>
            <person name="Nan H."/>
            <person name="Yue Y."/>
            <person name="Zhu X.G."/>
            <person name="Wu Y."/>
            <person name="Hong X.N."/>
            <person name="Fan G.Y."/>
            <person name="Tong Y."/>
            <person name="Zhang D."/>
            <person name="Mao C.L."/>
            <person name="Liu Y.L."/>
            <person name="Hao S.J."/>
            <person name="Liu W.Q."/>
            <person name="Lv M.Q."/>
            <person name="Zhang H.B."/>
            <person name="Liu Y."/>
            <person name="Hu-Tang G.R."/>
            <person name="Wang J.P."/>
            <person name="Wang J.H."/>
            <person name="Sun Y.H."/>
            <person name="Ni S.B."/>
            <person name="Chen W.B."/>
            <person name="Zhang X.C."/>
            <person name="Jiao Y.N."/>
            <person name="Eichler E.E."/>
            <person name="Li G.H."/>
            <person name="Liu X."/>
            <person name="Gao L.Z."/>
        </authorList>
    </citation>
    <scope>NUCLEOTIDE SEQUENCE [LARGE SCALE GENOMIC DNA]</scope>
    <source>
        <strain evidence="6">cv. GT1</strain>
        <tissue evidence="5">Leaf</tissue>
    </source>
</reference>
<keyword evidence="1" id="KW-0433">Leucine-rich repeat</keyword>
<gene>
    <name evidence="5" type="ORF">GH714_010775</name>
</gene>
<dbReference type="PANTHER" id="PTHR33463:SF187">
    <property type="entry name" value="AND NB-ARC DOMAIN DISEASE RESISTANCE PROTEIN, PUTATIVE-RELATED"/>
    <property type="match status" value="1"/>
</dbReference>
<dbReference type="Pfam" id="PF13855">
    <property type="entry name" value="LRR_8"/>
    <property type="match status" value="1"/>
</dbReference>
<accession>A0A6A6N2B3</accession>
<keyword evidence="2" id="KW-0677">Repeat</keyword>
<evidence type="ECO:0000313" key="6">
    <source>
        <dbReference type="Proteomes" id="UP000467840"/>
    </source>
</evidence>
<dbReference type="InterPro" id="IPR001611">
    <property type="entry name" value="Leu-rich_rpt"/>
</dbReference>
<evidence type="ECO:0000313" key="5">
    <source>
        <dbReference type="EMBL" id="KAF2318798.1"/>
    </source>
</evidence>
<dbReference type="SUPFAM" id="SSF52058">
    <property type="entry name" value="L domain-like"/>
    <property type="match status" value="1"/>
</dbReference>
<dbReference type="AlphaFoldDB" id="A0A6A6N2B3"/>
<organism evidence="5 6">
    <name type="scientific">Hevea brasiliensis</name>
    <name type="common">Para rubber tree</name>
    <name type="synonym">Siphonia brasiliensis</name>
    <dbReference type="NCBI Taxonomy" id="3981"/>
    <lineage>
        <taxon>Eukaryota</taxon>
        <taxon>Viridiplantae</taxon>
        <taxon>Streptophyta</taxon>
        <taxon>Embryophyta</taxon>
        <taxon>Tracheophyta</taxon>
        <taxon>Spermatophyta</taxon>
        <taxon>Magnoliopsida</taxon>
        <taxon>eudicotyledons</taxon>
        <taxon>Gunneridae</taxon>
        <taxon>Pentapetalae</taxon>
        <taxon>rosids</taxon>
        <taxon>fabids</taxon>
        <taxon>Malpighiales</taxon>
        <taxon>Euphorbiaceae</taxon>
        <taxon>Crotonoideae</taxon>
        <taxon>Micrandreae</taxon>
        <taxon>Hevea</taxon>
    </lineage>
</organism>
<dbReference type="PANTHER" id="PTHR33463">
    <property type="entry name" value="NB-ARC DOMAIN-CONTAINING PROTEIN-RELATED"/>
    <property type="match status" value="1"/>
</dbReference>
<dbReference type="Proteomes" id="UP000467840">
    <property type="component" value="Chromosome 10"/>
</dbReference>
<evidence type="ECO:0000256" key="3">
    <source>
        <dbReference type="ARBA" id="ARBA00022821"/>
    </source>
</evidence>
<sequence>MIKLLIDVGVIEGESRREEFNEGHTMLNKLLNLCLLEECTYRSEMHNLLKNMAIQIMNADARVIVKNGEKLSEMPEWGNWSEDLVRISLSYNDIRKIPSGYSPSCPNLSTVLLGNNGNLSFIGNSFFKQLHGLKMLDLSWTAIEKLPTSISHLVNLSALLLRECIKLRRVPSLAGLRALKKLDLYGSGVEKVPKGIKLLSNLRYLDLCGTNIEELQPGILPKLSQLRFLRLGFSFTVEGKEVASLRKLEKLECGFHDVGELNAFMTCKPSTSQMRWRLFVGQSKDMVTDYVEVNYFGVYFNNCSISEGGNALSLPKDVKSLVFNECNIESHSLCLENAIELEYFEIGDCEGLECLFSLSSSHSVFENLEIIKIRNLKDLYFLFGEGGRNFNGDIPLTVPFSLPHGTFSLLKNFKICNCPSMKKLFPQSLMSNLQNLEVISVADCDNMEELIASEEGQESYNCNNGNSFIFTLPKLRMVKLVALPELKSICSGEIVCDSLQIIEICNCPSMKKLFPQGLMSNLQNLEEISVGNCNNMEELIASEEGQESYNCNNGNSFIFTLPKLRMVKLVDLPELKSICSGEIVCDSLQIIEICNCPSMKKLFPQGLMSNLQNLEEISVGNCNNMEELIALEEGQESYNCNNGNSFIFTLPKLRMVKLFDLPELKSICSGEIVCDSLQIIEISNCPSMKKLFPQSLMSNLQNLEVISVTNCDNMEELIASEEGQESYNCNNGNSFIFTLPKLRMVKLFDLPELKSICSGEIVCDSLETIKVWNCLKLERIALSLFLRDHSQLSPLPSLRAIIIYPRASWELIEFDHSDAKNVLLHLCLFPGRENYLSHFCQKLYSYDIL</sequence>
<dbReference type="SUPFAM" id="SSF52047">
    <property type="entry name" value="RNI-like"/>
    <property type="match status" value="1"/>
</dbReference>
<dbReference type="InterPro" id="IPR003591">
    <property type="entry name" value="Leu-rich_rpt_typical-subtyp"/>
</dbReference>
<feature type="domain" description="Disease resistance protein At4g27190-like leucine-rich repeats" evidence="4">
    <location>
        <begin position="586"/>
        <end position="712"/>
    </location>
</feature>
<comment type="caution">
    <text evidence="5">The sequence shown here is derived from an EMBL/GenBank/DDBJ whole genome shotgun (WGS) entry which is preliminary data.</text>
</comment>
<evidence type="ECO:0000259" key="4">
    <source>
        <dbReference type="Pfam" id="PF23247"/>
    </source>
</evidence>
<dbReference type="EMBL" id="JAAGAX010000003">
    <property type="protein sequence ID" value="KAF2318798.1"/>
    <property type="molecule type" value="Genomic_DNA"/>
</dbReference>
<dbReference type="InterPro" id="IPR050905">
    <property type="entry name" value="Plant_NBS-LRR"/>
</dbReference>
<protein>
    <recommendedName>
        <fullName evidence="4">Disease resistance protein At4g27190-like leucine-rich repeats domain-containing protein</fullName>
    </recommendedName>
</protein>
<proteinExistence type="predicted"/>
<keyword evidence="3" id="KW-0611">Plant defense</keyword>
<dbReference type="Pfam" id="PF23247">
    <property type="entry name" value="LRR_RPS2"/>
    <property type="match status" value="2"/>
</dbReference>
<feature type="domain" description="Disease resistance protein At4g27190-like leucine-rich repeats" evidence="4">
    <location>
        <begin position="401"/>
        <end position="534"/>
    </location>
</feature>
<evidence type="ECO:0000256" key="1">
    <source>
        <dbReference type="ARBA" id="ARBA00022614"/>
    </source>
</evidence>